<dbReference type="Proteomes" id="UP001374584">
    <property type="component" value="Unassembled WGS sequence"/>
</dbReference>
<evidence type="ECO:0000313" key="1">
    <source>
        <dbReference type="EMBL" id="KAK7367124.1"/>
    </source>
</evidence>
<protein>
    <submittedName>
        <fullName evidence="1">Uncharacterized protein</fullName>
    </submittedName>
</protein>
<reference evidence="1 2" key="1">
    <citation type="submission" date="2024-01" db="EMBL/GenBank/DDBJ databases">
        <title>The genomes of 5 underutilized Papilionoideae crops provide insights into root nodulation and disease resistanc.</title>
        <authorList>
            <person name="Jiang F."/>
        </authorList>
    </citation>
    <scope>NUCLEOTIDE SEQUENCE [LARGE SCALE GENOMIC DNA]</scope>
    <source>
        <strain evidence="1">JINMINGXINNONG_FW02</strain>
        <tissue evidence="1">Leaves</tissue>
    </source>
</reference>
<dbReference type="AlphaFoldDB" id="A0AAN9N5M0"/>
<name>A0AAN9N5M0_PHACN</name>
<sequence length="154" mass="17499">MLISPCRALVFKKKRPLAQSGTCFCAKWWSGCRRRIGSRLASTESEAAVKSLNENQNLSSTLPSIIEVKDREQRACYRNLGFAGKCQNRCLTGYCPERTQRELSRACSRGEYEYALNLSLQRKGIKNCVCSLVEIIKIEEKEEKGGERGQRSRK</sequence>
<proteinExistence type="predicted"/>
<evidence type="ECO:0000313" key="2">
    <source>
        <dbReference type="Proteomes" id="UP001374584"/>
    </source>
</evidence>
<organism evidence="1 2">
    <name type="scientific">Phaseolus coccineus</name>
    <name type="common">Scarlet runner bean</name>
    <name type="synonym">Phaseolus multiflorus</name>
    <dbReference type="NCBI Taxonomy" id="3886"/>
    <lineage>
        <taxon>Eukaryota</taxon>
        <taxon>Viridiplantae</taxon>
        <taxon>Streptophyta</taxon>
        <taxon>Embryophyta</taxon>
        <taxon>Tracheophyta</taxon>
        <taxon>Spermatophyta</taxon>
        <taxon>Magnoliopsida</taxon>
        <taxon>eudicotyledons</taxon>
        <taxon>Gunneridae</taxon>
        <taxon>Pentapetalae</taxon>
        <taxon>rosids</taxon>
        <taxon>fabids</taxon>
        <taxon>Fabales</taxon>
        <taxon>Fabaceae</taxon>
        <taxon>Papilionoideae</taxon>
        <taxon>50 kb inversion clade</taxon>
        <taxon>NPAAA clade</taxon>
        <taxon>indigoferoid/millettioid clade</taxon>
        <taxon>Phaseoleae</taxon>
        <taxon>Phaseolus</taxon>
    </lineage>
</organism>
<dbReference type="EMBL" id="JAYMYR010000004">
    <property type="protein sequence ID" value="KAK7367124.1"/>
    <property type="molecule type" value="Genomic_DNA"/>
</dbReference>
<gene>
    <name evidence="1" type="ORF">VNO80_09133</name>
</gene>
<comment type="caution">
    <text evidence="1">The sequence shown here is derived from an EMBL/GenBank/DDBJ whole genome shotgun (WGS) entry which is preliminary data.</text>
</comment>
<keyword evidence="2" id="KW-1185">Reference proteome</keyword>
<accession>A0AAN9N5M0</accession>